<organism evidence="3">
    <name type="scientific">Heterosigma akashiwo</name>
    <name type="common">Chromophytic alga</name>
    <name type="synonym">Heterosigma carterae</name>
    <dbReference type="NCBI Taxonomy" id="2829"/>
    <lineage>
        <taxon>Eukaryota</taxon>
        <taxon>Sar</taxon>
        <taxon>Stramenopiles</taxon>
        <taxon>Ochrophyta</taxon>
        <taxon>Raphidophyceae</taxon>
        <taxon>Chattonellales</taxon>
        <taxon>Chattonellaceae</taxon>
        <taxon>Heterosigma</taxon>
    </lineage>
</organism>
<feature type="compositionally biased region" description="Polar residues" evidence="2">
    <location>
        <begin position="769"/>
        <end position="781"/>
    </location>
</feature>
<feature type="region of interest" description="Disordered" evidence="2">
    <location>
        <begin position="529"/>
        <end position="549"/>
    </location>
</feature>
<keyword evidence="1" id="KW-0175">Coiled coil</keyword>
<feature type="coiled-coil region" evidence="1">
    <location>
        <begin position="607"/>
        <end position="634"/>
    </location>
</feature>
<accession>A0A7S3Y0I6</accession>
<feature type="compositionally biased region" description="Basic residues" evidence="2">
    <location>
        <begin position="717"/>
        <end position="733"/>
    </location>
</feature>
<dbReference type="AlphaFoldDB" id="A0A7S3Y0I6"/>
<gene>
    <name evidence="3" type="ORF">HAKA00212_LOCUS16410</name>
</gene>
<sequence length="803" mass="87614">MDLSIADQNGVSGAEACFLNSLTDSAPMVFRRLEAKRSKQCIDGLTPVQSAQLFCEQLDKTHSIFSIDGLSLIPTEDFEKAGHILGFQEAMDQAILTTAKERGLQTNEKILYISLHWKSGDQIPDQNGQQYGAVREFLRQRKKEGQEFSFIFYPYGCLPPLVVDEDEVQHSSRSVAHQNSLPIAYLVSSAVLMTCQTVETAEGITVSDLQDVMEQGWNSVDIAVALSLGQEIYIEFSFNNERVFQLLKTKVINPIYKTAERLIRHWKSMTDHESKVTWCNWCRARDPAELIGFITIGLKGASSLLLFKVLTLSLVRATVRGALGLNLAFCRLGRVPGGEAGEARHRLRAFGALAALGAYLLRYQVHDPNRQQIASSQQDSWDSGMPVIIPSSPAMTSRRMEDTETAAFISSLPAVVGGAGHDHPLAKAASRKASLTRTIEIALRSKAGTRRPSSAAAIEEEEVKNTHETHLLKVQLDVAEKSNAELKLGFQKKIQDYEDMIEKLKAELSAEQSKSETLQKDLAALRSQLEEVQQSGKRKDDTLPKRKSSIGGWSIGDLQSFSSFQGLAERSGEAGLPQISSSLHSPGKKKSGSATPVECLSAMPYLMNSIEERNSEASLHIEALEAQIKLAESQFSSLVVTRRSFTEGKGGGEERGQGIINGKQRPHRLGSLSSPTLSAGGGVMLEGQGGGNNSRSVSSEGLLVPEKTHSNQPAATKSRKNHGIGGNRRKSSQKGKNSKEDVGSTPLTCNGSTNKDHAGNKKPKRSSLVPHQQQNVASSQKARVPAVQDSKFLMKITDKILAM</sequence>
<feature type="region of interest" description="Disordered" evidence="2">
    <location>
        <begin position="576"/>
        <end position="595"/>
    </location>
</feature>
<evidence type="ECO:0000256" key="1">
    <source>
        <dbReference type="SAM" id="Coils"/>
    </source>
</evidence>
<name>A0A7S3Y0I6_HETAK</name>
<dbReference type="EMBL" id="HBIU01035680">
    <property type="protein sequence ID" value="CAE0637633.1"/>
    <property type="molecule type" value="Transcribed_RNA"/>
</dbReference>
<feature type="compositionally biased region" description="Gly residues" evidence="2">
    <location>
        <begin position="679"/>
        <end position="692"/>
    </location>
</feature>
<evidence type="ECO:0000313" key="3">
    <source>
        <dbReference type="EMBL" id="CAE0637633.1"/>
    </source>
</evidence>
<proteinExistence type="predicted"/>
<evidence type="ECO:0000256" key="2">
    <source>
        <dbReference type="SAM" id="MobiDB-lite"/>
    </source>
</evidence>
<protein>
    <submittedName>
        <fullName evidence="3">Uncharacterized protein</fullName>
    </submittedName>
</protein>
<feature type="region of interest" description="Disordered" evidence="2">
    <location>
        <begin position="645"/>
        <end position="785"/>
    </location>
</feature>
<feature type="compositionally biased region" description="Basic and acidic residues" evidence="2">
    <location>
        <begin position="645"/>
        <end position="656"/>
    </location>
</feature>
<reference evidence="3" key="1">
    <citation type="submission" date="2021-01" db="EMBL/GenBank/DDBJ databases">
        <authorList>
            <person name="Corre E."/>
            <person name="Pelletier E."/>
            <person name="Niang G."/>
            <person name="Scheremetjew M."/>
            <person name="Finn R."/>
            <person name="Kale V."/>
            <person name="Holt S."/>
            <person name="Cochrane G."/>
            <person name="Meng A."/>
            <person name="Brown T."/>
            <person name="Cohen L."/>
        </authorList>
    </citation>
    <scope>NUCLEOTIDE SEQUENCE</scope>
    <source>
        <strain evidence="3">CCMP3107</strain>
    </source>
</reference>